<keyword evidence="2" id="KW-0997">Cell inner membrane</keyword>
<evidence type="ECO:0000256" key="2">
    <source>
        <dbReference type="ARBA" id="ARBA00022519"/>
    </source>
</evidence>
<dbReference type="Pfam" id="PF06835">
    <property type="entry name" value="LptC"/>
    <property type="match status" value="1"/>
</dbReference>
<evidence type="ECO:0000256" key="1">
    <source>
        <dbReference type="ARBA" id="ARBA00022475"/>
    </source>
</evidence>
<dbReference type="Proteomes" id="UP001501337">
    <property type="component" value="Unassembled WGS sequence"/>
</dbReference>
<evidence type="ECO:0000313" key="8">
    <source>
        <dbReference type="Proteomes" id="UP001501337"/>
    </source>
</evidence>
<proteinExistence type="predicted"/>
<dbReference type="InterPro" id="IPR026265">
    <property type="entry name" value="LptC"/>
</dbReference>
<evidence type="ECO:0000256" key="3">
    <source>
        <dbReference type="ARBA" id="ARBA00022692"/>
    </source>
</evidence>
<sequence>MPEGLRMTLQEMAGNAVRSKRLVLAVVLIVLTAAFWYQAFNDEDVEVVRLADDAEPDAFILQASYRTYNLAGMLESRLESVRAEQFVDTDIGVLSLPRLDIHEEAGERNFWHMSADKGTYDARYSVLTLDQNVEILGSTLENQPIRVLTSGLVYTMGDEHVETNNAVEVISGSDRIQGTGMELDMQQRAVELKQDVRAIYQARPAYE</sequence>
<dbReference type="NCBIfam" id="TIGR04409">
    <property type="entry name" value="LptC_YrbK"/>
    <property type="match status" value="1"/>
</dbReference>
<dbReference type="EMBL" id="BAABBO010000016">
    <property type="protein sequence ID" value="GAA3973247.1"/>
    <property type="molecule type" value="Genomic_DNA"/>
</dbReference>
<keyword evidence="5 6" id="KW-0472">Membrane</keyword>
<name>A0ABP7PXY2_9GAMM</name>
<evidence type="ECO:0000256" key="5">
    <source>
        <dbReference type="ARBA" id="ARBA00023136"/>
    </source>
</evidence>
<evidence type="ECO:0000256" key="6">
    <source>
        <dbReference type="SAM" id="Phobius"/>
    </source>
</evidence>
<keyword evidence="8" id="KW-1185">Reference proteome</keyword>
<dbReference type="InterPro" id="IPR052363">
    <property type="entry name" value="LPS_export_LptC"/>
</dbReference>
<dbReference type="PANTHER" id="PTHR37481">
    <property type="entry name" value="LIPOPOLYSACCHARIDE EXPORT SYSTEM PROTEIN LPTC"/>
    <property type="match status" value="1"/>
</dbReference>
<gene>
    <name evidence="7" type="ORF">GCM10022278_33080</name>
</gene>
<evidence type="ECO:0000256" key="4">
    <source>
        <dbReference type="ARBA" id="ARBA00022989"/>
    </source>
</evidence>
<accession>A0ABP7PXY2</accession>
<keyword evidence="3 6" id="KW-0812">Transmembrane</keyword>
<evidence type="ECO:0000313" key="7">
    <source>
        <dbReference type="EMBL" id="GAA3973247.1"/>
    </source>
</evidence>
<dbReference type="Gene3D" id="2.60.450.10">
    <property type="entry name" value="Lipopolysaccharide (LPS) transport protein A like domain"/>
    <property type="match status" value="1"/>
</dbReference>
<feature type="transmembrane region" description="Helical" evidence="6">
    <location>
        <begin position="21"/>
        <end position="40"/>
    </location>
</feature>
<keyword evidence="1" id="KW-1003">Cell membrane</keyword>
<dbReference type="PANTHER" id="PTHR37481:SF1">
    <property type="entry name" value="LIPOPOLYSACCHARIDE EXPORT SYSTEM PROTEIN LPTC"/>
    <property type="match status" value="1"/>
</dbReference>
<keyword evidence="4 6" id="KW-1133">Transmembrane helix</keyword>
<protein>
    <recommendedName>
        <fullName evidence="9">Lipopolysaccharide export system protein LptC</fullName>
    </recommendedName>
</protein>
<reference evidence="8" key="1">
    <citation type="journal article" date="2019" name="Int. J. Syst. Evol. Microbiol.">
        <title>The Global Catalogue of Microorganisms (GCM) 10K type strain sequencing project: providing services to taxonomists for standard genome sequencing and annotation.</title>
        <authorList>
            <consortium name="The Broad Institute Genomics Platform"/>
            <consortium name="The Broad Institute Genome Sequencing Center for Infectious Disease"/>
            <person name="Wu L."/>
            <person name="Ma J."/>
        </authorList>
    </citation>
    <scope>NUCLEOTIDE SEQUENCE [LARGE SCALE GENOMIC DNA]</scope>
    <source>
        <strain evidence="8">JCM 17555</strain>
    </source>
</reference>
<evidence type="ECO:0008006" key="9">
    <source>
        <dbReference type="Google" id="ProtNLM"/>
    </source>
</evidence>
<organism evidence="7 8">
    <name type="scientific">Allohahella marinimesophila</name>
    <dbReference type="NCBI Taxonomy" id="1054972"/>
    <lineage>
        <taxon>Bacteria</taxon>
        <taxon>Pseudomonadati</taxon>
        <taxon>Pseudomonadota</taxon>
        <taxon>Gammaproteobacteria</taxon>
        <taxon>Oceanospirillales</taxon>
        <taxon>Hahellaceae</taxon>
        <taxon>Allohahella</taxon>
    </lineage>
</organism>
<comment type="caution">
    <text evidence="7">The sequence shown here is derived from an EMBL/GenBank/DDBJ whole genome shotgun (WGS) entry which is preliminary data.</text>
</comment>
<dbReference type="InterPro" id="IPR010664">
    <property type="entry name" value="LipoPS_assembly_LptC-rel"/>
</dbReference>